<protein>
    <submittedName>
        <fullName evidence="3">Uncharacterized protein</fullName>
    </submittedName>
</protein>
<evidence type="ECO:0000256" key="1">
    <source>
        <dbReference type="SAM" id="MobiDB-lite"/>
    </source>
</evidence>
<gene>
    <name evidence="3" type="ORF">JJN12_02690</name>
</gene>
<feature type="signal peptide" evidence="2">
    <location>
        <begin position="1"/>
        <end position="25"/>
    </location>
</feature>
<evidence type="ECO:0000313" key="4">
    <source>
        <dbReference type="Proteomes" id="UP000604730"/>
    </source>
</evidence>
<sequence>MKMYKKMFAFLLALTLVLSGFNINAESVLADEAATLTDVSITRPEPVPATGGKKAFKLKGSNIKLKDTKAKVTLKGSAEDIADISSTLASVIPDLNEDELRSSINLNLMFPANSEAEDKVYVVSFSVDGGKTFYDKKKDAHESNLSAEPVEIMVKGKYGSGTDTEITPSPVKNPVVSGITVTGQYGELVALSIKGKDLTGAKFKEKVTNEDGTAVEGYSPAKWGKIYDSGFSQNIVLPINNTENDITYKIYISIDGGKTFLEDKAVAVKVPGKAPESNAEVISIKKATRELGNEGASITITINTNEKTTKDKIKTRVTKIYDGVEEIVTGIVVGVDKLKDDGKSFNISASFPKNDRKNAVEYRIEFNAKGSEIEFQSTPVFKATVEGTGIEEEKAMVVYSIKASTPALPKTGGMSNITVRGENIDVDKLVPAITKIVEGVSTPVELKFDKMGGGKSAVFMITFPETLSDKADTYNITIGGKNAIVTVGGRVAGALLDILPSKVYTNKDKTIITVYFDEDIFAVSDDYKELKNGITLIENRDGTETKRKLSENDLVAIDGNRIIITLEAPFDGEINSKIEIGERLLKNSKGNEARKFSYFVEIAKTIINSAEFTKGEVLTNKGGEVEVKLTGEGFMKSLQGLKTPVNTLVKVLENNKSKTELYGIVTKLGKKENSDKIKITTNEEGTEQTIGFTLPANDSEKTKTYSVMVSLDGGLTYSSALGVNILENRAKRLVVSVLPTGENDGKPSLSFMSITSYGTQGGGKEEADITHTETPNGQESKKTWVTAFGANLDKSLTKIRIIDRNGIIWYPLQNEGTSDSTSNFIMVSSDGTGIFGNGNTQMLEVIGMNNILTTETFTYQLAVDGKNYDTETVVTVTVPYDGGAKNTKKEMTEDFIRSVKVSHVTDTGKVLEAETEVRGYSWSKLRSFGIRAKEFANCKVLGYRKDGSEELTPMTGLNEGNVENLKSVQFVYEEKAPVIEPTAPVIPSTPVIPIAPAVTENFVENVIKPGAETKDITKDGTPLGGSKENTNQSNSKKISFSTSKETFKISKAFLKALDKSERNITIAVKNGEVTLSGNELKNTIKGSSYLKIVKKNNAKEVKKALKSKKHTGFKAVYGKRLYEVKLVVNGKNITKTASALTVSLKAGKTKKGSIYVLNLKTGKKIKAKYDKKTKSVVFSTKELGKFVVTLKK</sequence>
<evidence type="ECO:0000313" key="3">
    <source>
        <dbReference type="EMBL" id="MBK5896694.1"/>
    </source>
</evidence>
<comment type="caution">
    <text evidence="3">The sequence shown here is derived from an EMBL/GenBank/DDBJ whole genome shotgun (WGS) entry which is preliminary data.</text>
</comment>
<dbReference type="RefSeq" id="WP_208428252.1">
    <property type="nucleotide sequence ID" value="NZ_JAEPRJ010000001.1"/>
</dbReference>
<dbReference type="EMBL" id="JAEPRJ010000001">
    <property type="protein sequence ID" value="MBK5896694.1"/>
    <property type="molecule type" value="Genomic_DNA"/>
</dbReference>
<feature type="region of interest" description="Disordered" evidence="1">
    <location>
        <begin position="1013"/>
        <end position="1037"/>
    </location>
</feature>
<reference evidence="3 4" key="1">
    <citation type="submission" date="2021-01" db="EMBL/GenBank/DDBJ databases">
        <title>Isolation and description of Catonella massiliensis sp. nov., a novel Catonella species, isolated from a stable periodontitis subject.</title>
        <authorList>
            <person name="Antezack A."/>
            <person name="Boxberger M."/>
            <person name="La Scola B."/>
            <person name="Monnet-Corti V."/>
        </authorList>
    </citation>
    <scope>NUCLEOTIDE SEQUENCE [LARGE SCALE GENOMIC DNA]</scope>
    <source>
        <strain evidence="3 4">Marseille-Q4567</strain>
    </source>
</reference>
<keyword evidence="2" id="KW-0732">Signal</keyword>
<name>A0ABS1IXT0_9FIRM</name>
<keyword evidence="4" id="KW-1185">Reference proteome</keyword>
<dbReference type="Proteomes" id="UP000604730">
    <property type="component" value="Unassembled WGS sequence"/>
</dbReference>
<feature type="chain" id="PRO_5046822012" evidence="2">
    <location>
        <begin position="26"/>
        <end position="1192"/>
    </location>
</feature>
<feature type="compositionally biased region" description="Polar residues" evidence="1">
    <location>
        <begin position="1027"/>
        <end position="1037"/>
    </location>
</feature>
<evidence type="ECO:0000256" key="2">
    <source>
        <dbReference type="SAM" id="SignalP"/>
    </source>
</evidence>
<accession>A0ABS1IXT0</accession>
<organism evidence="3 4">
    <name type="scientific">Catonella massiliensis</name>
    <dbReference type="NCBI Taxonomy" id="2799636"/>
    <lineage>
        <taxon>Bacteria</taxon>
        <taxon>Bacillati</taxon>
        <taxon>Bacillota</taxon>
        <taxon>Clostridia</taxon>
        <taxon>Lachnospirales</taxon>
        <taxon>Lachnospiraceae</taxon>
        <taxon>Catonella</taxon>
    </lineage>
</organism>
<proteinExistence type="predicted"/>